<dbReference type="Pfam" id="PF12900">
    <property type="entry name" value="Pyridox_ox_2"/>
    <property type="match status" value="1"/>
</dbReference>
<proteinExistence type="predicted"/>
<dbReference type="Gene3D" id="2.30.110.10">
    <property type="entry name" value="Electron Transport, Fmn-binding Protein, Chain A"/>
    <property type="match status" value="1"/>
</dbReference>
<dbReference type="InterPro" id="IPR012349">
    <property type="entry name" value="Split_barrel_FMN-bd"/>
</dbReference>
<evidence type="ECO:0000313" key="2">
    <source>
        <dbReference type="Proteomes" id="UP000315133"/>
    </source>
</evidence>
<dbReference type="InterPro" id="IPR024747">
    <property type="entry name" value="Pyridox_Oxase-rel"/>
</dbReference>
<organism evidence="1 2">
    <name type="scientific">Ornithinimicrobium humiphilum</name>
    <dbReference type="NCBI Taxonomy" id="125288"/>
    <lineage>
        <taxon>Bacteria</taxon>
        <taxon>Bacillati</taxon>
        <taxon>Actinomycetota</taxon>
        <taxon>Actinomycetes</taxon>
        <taxon>Micrococcales</taxon>
        <taxon>Ornithinimicrobiaceae</taxon>
        <taxon>Ornithinimicrobium</taxon>
    </lineage>
</organism>
<sequence length="145" mass="16648">MTQEHPVTILTEEECWARLRAEEFGRMAYHLADEVHITPVNFAVDDRRRLVFRTAEGSKLLGVVMNADVAFEVDDVDEENERAWSILARGKAQILEGAEARDADNLRLRPWIATPKHNVVAIEVTELSGREFVLARPWEHYLPQN</sequence>
<comment type="caution">
    <text evidence="1">The sequence shown here is derived from an EMBL/GenBank/DDBJ whole genome shotgun (WGS) entry which is preliminary data.</text>
</comment>
<dbReference type="OrthoDB" id="7062584at2"/>
<name>A0A543K6P8_9MICO</name>
<dbReference type="SUPFAM" id="SSF50475">
    <property type="entry name" value="FMN-binding split barrel"/>
    <property type="match status" value="1"/>
</dbReference>
<evidence type="ECO:0000313" key="1">
    <source>
        <dbReference type="EMBL" id="TQM90759.1"/>
    </source>
</evidence>
<keyword evidence="2" id="KW-1185">Reference proteome</keyword>
<reference evidence="1 2" key="1">
    <citation type="submission" date="2019-06" db="EMBL/GenBank/DDBJ databases">
        <title>Sequencing the genomes of 1000 actinobacteria strains.</title>
        <authorList>
            <person name="Klenk H.-P."/>
        </authorList>
    </citation>
    <scope>NUCLEOTIDE SEQUENCE [LARGE SCALE GENOMIC DNA]</scope>
    <source>
        <strain evidence="1 2">DSM 12362</strain>
    </source>
</reference>
<dbReference type="Proteomes" id="UP000315133">
    <property type="component" value="Unassembled WGS sequence"/>
</dbReference>
<dbReference type="AlphaFoldDB" id="A0A543K6P8"/>
<dbReference type="RefSeq" id="WP_141821114.1">
    <property type="nucleotide sequence ID" value="NZ_BAAAIL010000005.1"/>
</dbReference>
<protein>
    <submittedName>
        <fullName evidence="1">Nitroimidazol reductase NimA-like FMN-containing flavoprotein (Pyridoxamine 5'-phosphate oxidase superfamily)</fullName>
    </submittedName>
</protein>
<gene>
    <name evidence="1" type="ORF">FB476_3143</name>
</gene>
<accession>A0A543K6P8</accession>
<dbReference type="EMBL" id="VFPU01000003">
    <property type="protein sequence ID" value="TQM90759.1"/>
    <property type="molecule type" value="Genomic_DNA"/>
</dbReference>